<accession>A0A2P7B1G1</accession>
<dbReference type="Proteomes" id="UP000241158">
    <property type="component" value="Unassembled WGS sequence"/>
</dbReference>
<dbReference type="EMBL" id="PGGN01000001">
    <property type="protein sequence ID" value="PSH60300.1"/>
    <property type="molecule type" value="Genomic_DNA"/>
</dbReference>
<organism evidence="1 2">
    <name type="scientific">Phyllobacterium endophyticum</name>
    <dbReference type="NCBI Taxonomy" id="1149773"/>
    <lineage>
        <taxon>Bacteria</taxon>
        <taxon>Pseudomonadati</taxon>
        <taxon>Pseudomonadota</taxon>
        <taxon>Alphaproteobacteria</taxon>
        <taxon>Hyphomicrobiales</taxon>
        <taxon>Phyllobacteriaceae</taxon>
        <taxon>Phyllobacterium</taxon>
    </lineage>
</organism>
<comment type="caution">
    <text evidence="1">The sequence shown here is derived from an EMBL/GenBank/DDBJ whole genome shotgun (WGS) entry which is preliminary data.</text>
</comment>
<reference evidence="2" key="1">
    <citation type="submission" date="2017-11" db="EMBL/GenBank/DDBJ databases">
        <authorList>
            <person name="Kuznetsova I."/>
            <person name="Sazanova A."/>
            <person name="Chirak E."/>
            <person name="Safronova V."/>
            <person name="Willems A."/>
        </authorList>
    </citation>
    <scope>NUCLEOTIDE SEQUENCE [LARGE SCALE GENOMIC DNA]</scope>
    <source>
        <strain evidence="2">PEPV15</strain>
    </source>
</reference>
<proteinExistence type="predicted"/>
<evidence type="ECO:0000313" key="2">
    <source>
        <dbReference type="Proteomes" id="UP000241158"/>
    </source>
</evidence>
<name>A0A2P7B1G1_9HYPH</name>
<gene>
    <name evidence="1" type="ORF">CU100_06325</name>
</gene>
<keyword evidence="2" id="KW-1185">Reference proteome</keyword>
<sequence>MREVELRLDGMGDCRSQDAMIGEPQIGHAWKELLHRRCAWFDRFTMREVELGLDGMMIEMS</sequence>
<evidence type="ECO:0000313" key="1">
    <source>
        <dbReference type="EMBL" id="PSH60300.1"/>
    </source>
</evidence>
<protein>
    <submittedName>
        <fullName evidence="1">Uncharacterized protein</fullName>
    </submittedName>
</protein>
<dbReference type="AlphaFoldDB" id="A0A2P7B1G1"/>